<dbReference type="PANTHER" id="PTHR30502:SF0">
    <property type="entry name" value="PHOSPHOENOLPYRUVATE CARBOXYLASE FAMILY PROTEIN"/>
    <property type="match status" value="1"/>
</dbReference>
<dbReference type="EMBL" id="UINC01090408">
    <property type="protein sequence ID" value="SVC42327.1"/>
    <property type="molecule type" value="Genomic_DNA"/>
</dbReference>
<keyword evidence="2" id="KW-0479">Metal-binding</keyword>
<dbReference type="PANTHER" id="PTHR30502">
    <property type="entry name" value="2-KETO-3-DEOXY-L-RHAMNONATE ALDOLASE"/>
    <property type="match status" value="1"/>
</dbReference>
<reference evidence="5" key="1">
    <citation type="submission" date="2018-05" db="EMBL/GenBank/DDBJ databases">
        <authorList>
            <person name="Lanie J.A."/>
            <person name="Ng W.-L."/>
            <person name="Kazmierczak K.M."/>
            <person name="Andrzejewski T.M."/>
            <person name="Davidsen T.M."/>
            <person name="Wayne K.J."/>
            <person name="Tettelin H."/>
            <person name="Glass J.I."/>
            <person name="Rusch D."/>
            <person name="Podicherti R."/>
            <person name="Tsui H.-C.T."/>
            <person name="Winkler M.E."/>
        </authorList>
    </citation>
    <scope>NUCLEOTIDE SEQUENCE</scope>
</reference>
<name>A0A382M3S1_9ZZZZ</name>
<dbReference type="Pfam" id="PF03328">
    <property type="entry name" value="HpcH_HpaI"/>
    <property type="match status" value="1"/>
</dbReference>
<evidence type="ECO:0000256" key="3">
    <source>
        <dbReference type="ARBA" id="ARBA00023239"/>
    </source>
</evidence>
<dbReference type="GO" id="GO:0016832">
    <property type="term" value="F:aldehyde-lyase activity"/>
    <property type="evidence" value="ECO:0007669"/>
    <property type="project" value="TreeGrafter"/>
</dbReference>
<dbReference type="Gene3D" id="3.20.20.60">
    <property type="entry name" value="Phosphoenolpyruvate-binding domains"/>
    <property type="match status" value="1"/>
</dbReference>
<organism evidence="5">
    <name type="scientific">marine metagenome</name>
    <dbReference type="NCBI Taxonomy" id="408172"/>
    <lineage>
        <taxon>unclassified sequences</taxon>
        <taxon>metagenomes</taxon>
        <taxon>ecological metagenomes</taxon>
    </lineage>
</organism>
<dbReference type="InterPro" id="IPR040442">
    <property type="entry name" value="Pyrv_kinase-like_dom_sf"/>
</dbReference>
<proteinExistence type="inferred from homology"/>
<evidence type="ECO:0000256" key="2">
    <source>
        <dbReference type="ARBA" id="ARBA00022723"/>
    </source>
</evidence>
<dbReference type="AlphaFoldDB" id="A0A382M3S1"/>
<dbReference type="GO" id="GO:0046872">
    <property type="term" value="F:metal ion binding"/>
    <property type="evidence" value="ECO:0007669"/>
    <property type="project" value="UniProtKB-KW"/>
</dbReference>
<comment type="similarity">
    <text evidence="1">Belongs to the HpcH/HpaI aldolase family.</text>
</comment>
<protein>
    <recommendedName>
        <fullName evidence="4">HpcH/HpaI aldolase/citrate lyase domain-containing protein</fullName>
    </recommendedName>
</protein>
<dbReference type="GO" id="GO:0005737">
    <property type="term" value="C:cytoplasm"/>
    <property type="evidence" value="ECO:0007669"/>
    <property type="project" value="TreeGrafter"/>
</dbReference>
<dbReference type="InterPro" id="IPR050251">
    <property type="entry name" value="HpcH-HpaI_aldolase"/>
</dbReference>
<evidence type="ECO:0000259" key="4">
    <source>
        <dbReference type="Pfam" id="PF03328"/>
    </source>
</evidence>
<dbReference type="InterPro" id="IPR005000">
    <property type="entry name" value="Aldolase/citrate-lyase_domain"/>
</dbReference>
<evidence type="ECO:0000256" key="1">
    <source>
        <dbReference type="ARBA" id="ARBA00005568"/>
    </source>
</evidence>
<gene>
    <name evidence="5" type="ORF">METZ01_LOCUS295181</name>
</gene>
<keyword evidence="3" id="KW-0456">Lyase</keyword>
<feature type="domain" description="HpcH/HpaI aldolase/citrate lyase" evidence="4">
    <location>
        <begin position="39"/>
        <end position="215"/>
    </location>
</feature>
<dbReference type="SUPFAM" id="SSF51621">
    <property type="entry name" value="Phosphoenolpyruvate/pyruvate domain"/>
    <property type="match status" value="1"/>
</dbReference>
<accession>A0A382M3S1</accession>
<evidence type="ECO:0000313" key="5">
    <source>
        <dbReference type="EMBL" id="SVC42327.1"/>
    </source>
</evidence>
<dbReference type="InterPro" id="IPR015813">
    <property type="entry name" value="Pyrv/PenolPyrv_kinase-like_dom"/>
</dbReference>
<sequence>MSPTQGLKQRIRNGDVIVALRVSIDIEPAQLEVSLGKGTYDLLYVDGQHSAFSDEQIVTFCAVAEELGLPVQFRIPHTRHTYLIGRYLDMGLSAILVPEVVEEVTVDEAIAYAYSPQVGQRSWGGAARHGLKTGEAPADRLQYAEWWNSHVVLAIQFESIEAISRARILARTGVDYVAFGPNDLSFNLESHPQYPLQTVDACMRNVAEQLQGTEVRLGMAVTTTRDQRDPYLDMGITVFQEAG</sequence>